<name>A0A8C7AVE0_NEOVI</name>
<reference evidence="3" key="2">
    <citation type="submission" date="2025-09" db="UniProtKB">
        <authorList>
            <consortium name="Ensembl"/>
        </authorList>
    </citation>
    <scope>IDENTIFICATION</scope>
</reference>
<reference evidence="3" key="1">
    <citation type="submission" date="2025-08" db="UniProtKB">
        <authorList>
            <consortium name="Ensembl"/>
        </authorList>
    </citation>
    <scope>IDENTIFICATION</scope>
</reference>
<evidence type="ECO:0000256" key="2">
    <source>
        <dbReference type="ARBA" id="ARBA00023274"/>
    </source>
</evidence>
<sequence length="97" mass="10693">MQLFVHAQELHALEVTGQETVCGVKALTSLEVASCMLGGKFHSSLACTGKLRGQIPKVSKQEKKKKTGQAKQQMQYSWRFVKVVPTFGKKKGRNANS</sequence>
<organism evidence="3 4">
    <name type="scientific">Neovison vison</name>
    <name type="common">American mink</name>
    <name type="synonym">Mustela vison</name>
    <dbReference type="NCBI Taxonomy" id="452646"/>
    <lineage>
        <taxon>Eukaryota</taxon>
        <taxon>Metazoa</taxon>
        <taxon>Chordata</taxon>
        <taxon>Craniata</taxon>
        <taxon>Vertebrata</taxon>
        <taxon>Euteleostomi</taxon>
        <taxon>Mammalia</taxon>
        <taxon>Eutheria</taxon>
        <taxon>Laurasiatheria</taxon>
        <taxon>Carnivora</taxon>
        <taxon>Caniformia</taxon>
        <taxon>Musteloidea</taxon>
        <taxon>Mustelidae</taxon>
        <taxon>Mustelinae</taxon>
        <taxon>Neogale</taxon>
    </lineage>
</organism>
<dbReference type="InterPro" id="IPR006846">
    <property type="entry name" value="Ribosomal_eS30"/>
</dbReference>
<evidence type="ECO:0008006" key="5">
    <source>
        <dbReference type="Google" id="ProtNLM"/>
    </source>
</evidence>
<protein>
    <recommendedName>
        <fullName evidence="5">40S ribosomal protein S30</fullName>
    </recommendedName>
</protein>
<evidence type="ECO:0000313" key="3">
    <source>
        <dbReference type="Ensembl" id="ENSNVIP00000012666.1"/>
    </source>
</evidence>
<keyword evidence="4" id="KW-1185">Reference proteome</keyword>
<evidence type="ECO:0000256" key="1">
    <source>
        <dbReference type="ARBA" id="ARBA00022980"/>
    </source>
</evidence>
<proteinExistence type="predicted"/>
<dbReference type="GeneTree" id="ENSGT00390000007479"/>
<dbReference type="GO" id="GO:0003735">
    <property type="term" value="F:structural constituent of ribosome"/>
    <property type="evidence" value="ECO:0007669"/>
    <property type="project" value="InterPro"/>
</dbReference>
<keyword evidence="2" id="KW-0687">Ribonucleoprotein</keyword>
<accession>A0A8C7AVE0</accession>
<dbReference type="PANTHER" id="PTHR12650">
    <property type="entry name" value="40S RIBOSOMAL PROTEIN S30/UBIQUITIN-LIKE PROTEIN FUBI"/>
    <property type="match status" value="1"/>
</dbReference>
<dbReference type="GO" id="GO:0022627">
    <property type="term" value="C:cytosolic small ribosomal subunit"/>
    <property type="evidence" value="ECO:0007669"/>
    <property type="project" value="TreeGrafter"/>
</dbReference>
<dbReference type="Ensembl" id="ENSNVIT00000014866.1">
    <property type="protein sequence ID" value="ENSNVIP00000012666.1"/>
    <property type="gene ID" value="ENSNVIG00000010051.1"/>
</dbReference>
<keyword evidence="1" id="KW-0689">Ribosomal protein</keyword>
<dbReference type="GO" id="GO:0006412">
    <property type="term" value="P:translation"/>
    <property type="evidence" value="ECO:0007669"/>
    <property type="project" value="InterPro"/>
</dbReference>
<evidence type="ECO:0000313" key="4">
    <source>
        <dbReference type="Proteomes" id="UP000694425"/>
    </source>
</evidence>
<dbReference type="Proteomes" id="UP000694425">
    <property type="component" value="Unplaced"/>
</dbReference>
<dbReference type="Pfam" id="PF04758">
    <property type="entry name" value="Ribosomal_S30"/>
    <property type="match status" value="1"/>
</dbReference>
<dbReference type="AlphaFoldDB" id="A0A8C7AVE0"/>
<dbReference type="PANTHER" id="PTHR12650:SF37">
    <property type="entry name" value="40S RIBOSOMAL PROTEIN S30-RELATED"/>
    <property type="match status" value="1"/>
</dbReference>